<dbReference type="EMBL" id="JANAWD010001629">
    <property type="protein sequence ID" value="KAJ3472992.1"/>
    <property type="molecule type" value="Genomic_DNA"/>
</dbReference>
<proteinExistence type="predicted"/>
<reference evidence="1" key="1">
    <citation type="submission" date="2022-07" db="EMBL/GenBank/DDBJ databases">
        <title>Genome Sequence of Physisporinus lineatus.</title>
        <authorList>
            <person name="Buettner E."/>
        </authorList>
    </citation>
    <scope>NUCLEOTIDE SEQUENCE</scope>
    <source>
        <strain evidence="1">VT162</strain>
    </source>
</reference>
<organism evidence="1 2">
    <name type="scientific">Meripilus lineatus</name>
    <dbReference type="NCBI Taxonomy" id="2056292"/>
    <lineage>
        <taxon>Eukaryota</taxon>
        <taxon>Fungi</taxon>
        <taxon>Dikarya</taxon>
        <taxon>Basidiomycota</taxon>
        <taxon>Agaricomycotina</taxon>
        <taxon>Agaricomycetes</taxon>
        <taxon>Polyporales</taxon>
        <taxon>Meripilaceae</taxon>
        <taxon>Meripilus</taxon>
    </lineage>
</organism>
<dbReference type="Gene3D" id="3.60.130.30">
    <property type="match status" value="1"/>
</dbReference>
<sequence>MLKQHKDNVPHLHETMQDEDFRRGIGFQNSCFASIGPNLYDEMAETLPTIYDRDDDLEVLLDNSVYPAATINMGPQAITSLHFDTKNKANFYIAVTALGDFDSEKGGHLVIKTLKLVIQFPPHSTILFMSSVLEHANIPIAPHETRMSLTQYAAGGLFRWVDNGFQTEASLTGGNPQAKKSLKDSRKDNWTKAVGKLSTVESLEKDQRRLIATLEARWEEEEQRRGQAAGASS</sequence>
<accession>A0AAD5UT66</accession>
<keyword evidence="2" id="KW-1185">Reference proteome</keyword>
<protein>
    <submittedName>
        <fullName evidence="1">Uncharacterized protein</fullName>
    </submittedName>
</protein>
<dbReference type="Proteomes" id="UP001212997">
    <property type="component" value="Unassembled WGS sequence"/>
</dbReference>
<evidence type="ECO:0000313" key="2">
    <source>
        <dbReference type="Proteomes" id="UP001212997"/>
    </source>
</evidence>
<evidence type="ECO:0000313" key="1">
    <source>
        <dbReference type="EMBL" id="KAJ3472992.1"/>
    </source>
</evidence>
<gene>
    <name evidence="1" type="ORF">NLI96_g13175</name>
</gene>
<dbReference type="AlphaFoldDB" id="A0AAD5UT66"/>
<comment type="caution">
    <text evidence="1">The sequence shown here is derived from an EMBL/GenBank/DDBJ whole genome shotgun (WGS) entry which is preliminary data.</text>
</comment>
<name>A0AAD5UT66_9APHY</name>